<organism evidence="4 5">
    <name type="scientific">Neodothiora populina</name>
    <dbReference type="NCBI Taxonomy" id="2781224"/>
    <lineage>
        <taxon>Eukaryota</taxon>
        <taxon>Fungi</taxon>
        <taxon>Dikarya</taxon>
        <taxon>Ascomycota</taxon>
        <taxon>Pezizomycotina</taxon>
        <taxon>Dothideomycetes</taxon>
        <taxon>Dothideomycetidae</taxon>
        <taxon>Dothideales</taxon>
        <taxon>Dothioraceae</taxon>
        <taxon>Neodothiora</taxon>
    </lineage>
</organism>
<evidence type="ECO:0000313" key="4">
    <source>
        <dbReference type="EMBL" id="KAL1301564.1"/>
    </source>
</evidence>
<dbReference type="PROSITE" id="PS50075">
    <property type="entry name" value="CARRIER"/>
    <property type="match status" value="1"/>
</dbReference>
<dbReference type="InterPro" id="IPR036291">
    <property type="entry name" value="NAD(P)-bd_dom_sf"/>
</dbReference>
<dbReference type="InterPro" id="IPR042099">
    <property type="entry name" value="ANL_N_sf"/>
</dbReference>
<feature type="domain" description="Carrier" evidence="3">
    <location>
        <begin position="591"/>
        <end position="667"/>
    </location>
</feature>
<dbReference type="Pfam" id="PF23562">
    <property type="entry name" value="AMP-binding_C_3"/>
    <property type="match status" value="1"/>
</dbReference>
<reference evidence="4 5" key="1">
    <citation type="submission" date="2024-07" db="EMBL/GenBank/DDBJ databases">
        <title>Draft sequence of the Neodothiora populina.</title>
        <authorList>
            <person name="Drown D.D."/>
            <person name="Schuette U.S."/>
            <person name="Buechlein A.B."/>
            <person name="Rusch D.R."/>
            <person name="Winton L.W."/>
            <person name="Adams G.A."/>
        </authorList>
    </citation>
    <scope>NUCLEOTIDE SEQUENCE [LARGE SCALE GENOMIC DNA]</scope>
    <source>
        <strain evidence="4 5">CPC 39397</strain>
    </source>
</reference>
<dbReference type="Gene3D" id="1.10.1200.10">
    <property type="entry name" value="ACP-like"/>
    <property type="match status" value="1"/>
</dbReference>
<dbReference type="InterPro" id="IPR009081">
    <property type="entry name" value="PP-bd_ACP"/>
</dbReference>
<dbReference type="PANTHER" id="PTHR43439">
    <property type="entry name" value="PHENYLACETATE-COENZYME A LIGASE"/>
    <property type="match status" value="1"/>
</dbReference>
<protein>
    <recommendedName>
        <fullName evidence="3">Carrier domain-containing protein</fullName>
    </recommendedName>
</protein>
<accession>A0ABR3P678</accession>
<dbReference type="Pfam" id="PF00501">
    <property type="entry name" value="AMP-binding"/>
    <property type="match status" value="1"/>
</dbReference>
<dbReference type="EMBL" id="JBFMKM010000013">
    <property type="protein sequence ID" value="KAL1301564.1"/>
    <property type="molecule type" value="Genomic_DNA"/>
</dbReference>
<dbReference type="SUPFAM" id="SSF56801">
    <property type="entry name" value="Acetyl-CoA synthetase-like"/>
    <property type="match status" value="1"/>
</dbReference>
<dbReference type="InterPro" id="IPR020845">
    <property type="entry name" value="AMP-binding_CS"/>
</dbReference>
<proteinExistence type="predicted"/>
<gene>
    <name evidence="4" type="ORF">AAFC00_005801</name>
</gene>
<dbReference type="InterPro" id="IPR051414">
    <property type="entry name" value="Adenylate-forming_Reductase"/>
</dbReference>
<dbReference type="Proteomes" id="UP001562354">
    <property type="component" value="Unassembled WGS sequence"/>
</dbReference>
<keyword evidence="1" id="KW-0596">Phosphopantetheine</keyword>
<evidence type="ECO:0000256" key="2">
    <source>
        <dbReference type="ARBA" id="ARBA00022553"/>
    </source>
</evidence>
<dbReference type="InterPro" id="IPR020806">
    <property type="entry name" value="PKS_PP-bd"/>
</dbReference>
<evidence type="ECO:0000313" key="5">
    <source>
        <dbReference type="Proteomes" id="UP001562354"/>
    </source>
</evidence>
<evidence type="ECO:0000256" key="1">
    <source>
        <dbReference type="ARBA" id="ARBA00022450"/>
    </source>
</evidence>
<dbReference type="RefSeq" id="XP_069197840.1">
    <property type="nucleotide sequence ID" value="XM_069345642.1"/>
</dbReference>
<dbReference type="Gene3D" id="3.40.50.12780">
    <property type="entry name" value="N-terminal domain of ligase-like"/>
    <property type="match status" value="1"/>
</dbReference>
<evidence type="ECO:0000259" key="3">
    <source>
        <dbReference type="PROSITE" id="PS50075"/>
    </source>
</evidence>
<dbReference type="SMART" id="SM00823">
    <property type="entry name" value="PKS_PP"/>
    <property type="match status" value="1"/>
</dbReference>
<dbReference type="SUPFAM" id="SSF47336">
    <property type="entry name" value="ACP-like"/>
    <property type="match status" value="1"/>
</dbReference>
<keyword evidence="5" id="KW-1185">Reference proteome</keyword>
<dbReference type="GeneID" id="95979500"/>
<sequence>MAPIAVADLESSASHIENVSDTSVFPSENADSRLKKLWAQHGDIQSSKYLDANLTSLPRLIKFNARTRPDELAYLVPRDDIFASITWEQFDHLTEYVAAQYSQAFQGELETSLSMNQQPTLALLGSGNTFRYWVSQVALLKLGVRVLLLSDKNAEVARDHLMRVCNAVGVVVEQKYVRHVQGLQVPIVPFVPVSLEWDPKPVSEYVRFESDDEWNQQTMIIHSSGSTGLPKPIIHTNRSIMLIARMYRLFQSFIVENWYLCFPLFHIAGVSIILGGVPTALPTTFPPETWPPSPGAILGAWRKLEQVGRPVDCLHCAPSVIEDLYEYITLSAEKDFSPLSKLKVLQPGGAALSPTMLQNLEKLKVNVKTTYGSTEIGPPYRTIPDTLEGSCYRVKSLFPNDARVVMEPQGENLYECVIYKGFPLAAELWLDSQAPDPYRTNDLFIQDPPNSGLYMLQGRKDDMLVHSNGEKTNALPLQMAIEECHPAIKKIIVFGTSKPCTSAVVELSKAQGHSDVEPILVAMEAACEAFPSFSRLNRSLILFLKDGETLPVTPKGNVRRNEAKSLYGGQVEELYAKVFDDVDESGEDEKSARLDDLAFVRHAVASACGLSVERVQSSTSFYEIGLDSQKAVKLRSSLSKRFGKFPMMLIFEHPSPQSLSQRLGQSTMADTAATANKNICWIRDTISNYNAVIESWAGESQPRTFDQSSAEVVYLTGATGAIGNALLAALDADPKVSKVYCAIRGSNGRKRLTEALQTRGYANAISTSGKFVVVPCDMRDAKLGLDDETHQQLAGEVTAVMHNAWRLDFNQQVDMFEDDCLKSTLNLMHFAYTTKKKTFAFTSSVATNMGKSSAGKIIHETPIVNNPSLALETGYAQSKFIIEVVSQTYSRVLDMPVRIYRVGQLCGHTVLGAWNTSEMFPIMIATGLQHLKAMPVFGEKSLVNWLPVDICAESIRATLLNRDLAETDKYTLHNLVNPSTITWAQFLDALEQASETAFDRVSMSEWVARLQVACEVKGGDVPGAKLLGFFESMARAADEDAAVFETEKTTALVPRLRDAPAVDTDLLNLYLSKWRQVGFM</sequence>
<dbReference type="InterPro" id="IPR036736">
    <property type="entry name" value="ACP-like_sf"/>
</dbReference>
<dbReference type="PANTHER" id="PTHR43439:SF2">
    <property type="entry name" value="ENZYME, PUTATIVE (JCVI)-RELATED"/>
    <property type="match status" value="1"/>
</dbReference>
<dbReference type="PROSITE" id="PS00455">
    <property type="entry name" value="AMP_BINDING"/>
    <property type="match status" value="1"/>
</dbReference>
<name>A0ABR3P678_9PEZI</name>
<comment type="caution">
    <text evidence="4">The sequence shown here is derived from an EMBL/GenBank/DDBJ whole genome shotgun (WGS) entry which is preliminary data.</text>
</comment>
<dbReference type="Gene3D" id="3.40.50.720">
    <property type="entry name" value="NAD(P)-binding Rossmann-like Domain"/>
    <property type="match status" value="1"/>
</dbReference>
<dbReference type="InterPro" id="IPR000873">
    <property type="entry name" value="AMP-dep_synth/lig_dom"/>
</dbReference>
<dbReference type="SUPFAM" id="SSF51735">
    <property type="entry name" value="NAD(P)-binding Rossmann-fold domains"/>
    <property type="match status" value="1"/>
</dbReference>
<dbReference type="Pfam" id="PF00550">
    <property type="entry name" value="PP-binding"/>
    <property type="match status" value="1"/>
</dbReference>
<dbReference type="InterPro" id="IPR013120">
    <property type="entry name" value="FAR_NAD-bd"/>
</dbReference>
<keyword evidence="2" id="KW-0597">Phosphoprotein</keyword>
<dbReference type="Pfam" id="PF07993">
    <property type="entry name" value="NAD_binding_4"/>
    <property type="match status" value="1"/>
</dbReference>